<dbReference type="InterPro" id="IPR000683">
    <property type="entry name" value="Gfo/Idh/MocA-like_OxRdtase_N"/>
</dbReference>
<feature type="domain" description="GFO/IDH/MocA-like oxidoreductase" evidence="4">
    <location>
        <begin position="146"/>
        <end position="261"/>
    </location>
</feature>
<name>A0ABV3CNW1_STREX</name>
<dbReference type="PANTHER" id="PTHR22604">
    <property type="entry name" value="OXIDOREDUCTASES"/>
    <property type="match status" value="1"/>
</dbReference>
<comment type="caution">
    <text evidence="5">The sequence shown here is derived from an EMBL/GenBank/DDBJ whole genome shotgun (WGS) entry which is preliminary data.</text>
</comment>
<reference evidence="5 6" key="1">
    <citation type="submission" date="2024-06" db="EMBL/GenBank/DDBJ databases">
        <title>The Natural Products Discovery Center: Release of the First 8490 Sequenced Strains for Exploring Actinobacteria Biosynthetic Diversity.</title>
        <authorList>
            <person name="Kalkreuter E."/>
            <person name="Kautsar S.A."/>
            <person name="Yang D."/>
            <person name="Bader C.D."/>
            <person name="Teijaro C.N."/>
            <person name="Fluegel L."/>
            <person name="Davis C.M."/>
            <person name="Simpson J.R."/>
            <person name="Lauterbach L."/>
            <person name="Steele A.D."/>
            <person name="Gui C."/>
            <person name="Meng S."/>
            <person name="Li G."/>
            <person name="Viehrig K."/>
            <person name="Ye F."/>
            <person name="Su P."/>
            <person name="Kiefer A.F."/>
            <person name="Nichols A."/>
            <person name="Cepeda A.J."/>
            <person name="Yan W."/>
            <person name="Fan B."/>
            <person name="Jiang Y."/>
            <person name="Adhikari A."/>
            <person name="Zheng C.-J."/>
            <person name="Schuster L."/>
            <person name="Cowan T.M."/>
            <person name="Smanski M.J."/>
            <person name="Chevrette M.G."/>
            <person name="De Carvalho L.P.S."/>
            <person name="Shen B."/>
        </authorList>
    </citation>
    <scope>NUCLEOTIDE SEQUENCE [LARGE SCALE GENOMIC DNA]</scope>
    <source>
        <strain evidence="5 6">NPDC045705</strain>
    </source>
</reference>
<comment type="similarity">
    <text evidence="1">Belongs to the Gfo/Idh/MocA family.</text>
</comment>
<evidence type="ECO:0000313" key="5">
    <source>
        <dbReference type="EMBL" id="MEU7291898.1"/>
    </source>
</evidence>
<dbReference type="Proteomes" id="UP001551210">
    <property type="component" value="Unassembled WGS sequence"/>
</dbReference>
<accession>A0ABV3CNW1</accession>
<proteinExistence type="inferred from homology"/>
<dbReference type="InterPro" id="IPR050984">
    <property type="entry name" value="Gfo/Idh/MocA_domain"/>
</dbReference>
<dbReference type="Gene3D" id="3.30.360.10">
    <property type="entry name" value="Dihydrodipicolinate Reductase, domain 2"/>
    <property type="match status" value="1"/>
</dbReference>
<keyword evidence="6" id="KW-1185">Reference proteome</keyword>
<dbReference type="SUPFAM" id="SSF55347">
    <property type="entry name" value="Glyceraldehyde-3-phosphate dehydrogenase-like, C-terminal domain"/>
    <property type="match status" value="1"/>
</dbReference>
<evidence type="ECO:0000259" key="4">
    <source>
        <dbReference type="Pfam" id="PF22725"/>
    </source>
</evidence>
<evidence type="ECO:0000313" key="6">
    <source>
        <dbReference type="Proteomes" id="UP001551210"/>
    </source>
</evidence>
<dbReference type="Pfam" id="PF01408">
    <property type="entry name" value="GFO_IDH_MocA"/>
    <property type="match status" value="1"/>
</dbReference>
<dbReference type="InterPro" id="IPR036291">
    <property type="entry name" value="NAD(P)-bd_dom_sf"/>
</dbReference>
<sequence length="336" mass="35169">MTAGATGIVRIGVLGCADIALRRMLPAFAAHPGTVVTAVASRDADKARRTAERFGARPFTGYAELLAHEPTDPTDSDDVIDAVYIPLPAALHTDWTEAALAAGKHVLVEKPAAPDAATAARLCDLARSSGLALVENVMFVHHPRHTAVRKLVADGAIGELRSMEAAFTIPAPADGDIRYAPELGGGALADIGLYPLRAALHLLGDGLETVGAHLAAGPGRRVETTGAALLRTPDDVVAQVEFGMAHAYRSEYRLRGSDGEIHVDRAFTPPADQVPEITVHRGGGVERIRLDPFDQVAASVDAFVTAVRERAAPDPAVVRQAALLDAVRRAAAGRGA</sequence>
<protein>
    <submittedName>
        <fullName evidence="5">Gfo/Idh/MocA family oxidoreductase</fullName>
    </submittedName>
</protein>
<dbReference type="EMBL" id="JBEZAM010000001">
    <property type="protein sequence ID" value="MEU7291898.1"/>
    <property type="molecule type" value="Genomic_DNA"/>
</dbReference>
<dbReference type="PANTHER" id="PTHR22604:SF105">
    <property type="entry name" value="TRANS-1,2-DIHYDROBENZENE-1,2-DIOL DEHYDROGENASE"/>
    <property type="match status" value="1"/>
</dbReference>
<evidence type="ECO:0000259" key="3">
    <source>
        <dbReference type="Pfam" id="PF01408"/>
    </source>
</evidence>
<gene>
    <name evidence="5" type="ORF">AB0A76_01630</name>
</gene>
<evidence type="ECO:0000256" key="1">
    <source>
        <dbReference type="ARBA" id="ARBA00010928"/>
    </source>
</evidence>
<evidence type="ECO:0000256" key="2">
    <source>
        <dbReference type="ARBA" id="ARBA00023002"/>
    </source>
</evidence>
<dbReference type="RefSeq" id="WP_359203228.1">
    <property type="nucleotide sequence ID" value="NZ_JBEZAM010000001.1"/>
</dbReference>
<dbReference type="Pfam" id="PF22725">
    <property type="entry name" value="GFO_IDH_MocA_C3"/>
    <property type="match status" value="1"/>
</dbReference>
<feature type="domain" description="Gfo/Idh/MocA-like oxidoreductase N-terminal" evidence="3">
    <location>
        <begin position="9"/>
        <end position="133"/>
    </location>
</feature>
<dbReference type="InterPro" id="IPR055170">
    <property type="entry name" value="GFO_IDH_MocA-like_dom"/>
</dbReference>
<dbReference type="SUPFAM" id="SSF51735">
    <property type="entry name" value="NAD(P)-binding Rossmann-fold domains"/>
    <property type="match status" value="1"/>
</dbReference>
<organism evidence="5 6">
    <name type="scientific">Streptomyces exfoliatus</name>
    <name type="common">Streptomyces hydrogenans</name>
    <dbReference type="NCBI Taxonomy" id="1905"/>
    <lineage>
        <taxon>Bacteria</taxon>
        <taxon>Bacillati</taxon>
        <taxon>Actinomycetota</taxon>
        <taxon>Actinomycetes</taxon>
        <taxon>Kitasatosporales</taxon>
        <taxon>Streptomycetaceae</taxon>
        <taxon>Streptomyces</taxon>
    </lineage>
</organism>
<dbReference type="Gene3D" id="3.40.50.720">
    <property type="entry name" value="NAD(P)-binding Rossmann-like Domain"/>
    <property type="match status" value="1"/>
</dbReference>
<keyword evidence="2" id="KW-0560">Oxidoreductase</keyword>